<evidence type="ECO:0000256" key="5">
    <source>
        <dbReference type="ARBA" id="ARBA00023186"/>
    </source>
</evidence>
<sequence length="333" mass="35511">MTAVHGLADRVAAGDHTAVARALTQVERRSDGVGELLARLHHRTRGAHVIGITGPPGSGKSTLVSRLARVYRRHGRTVGVLAVDPSSVFSGGAILGDRIRMSELTGDAGVFIRSIATRGALGGLSRAVLDAITVLDAAGKDVIVLETVGVGQAEVDVISAAQTVAVVSVPGMGDDVQAIKAGLLEIADVHVVNKADREGADRTVAELREMTRLAHRKPGQWNVPIERTVAATGAGVDELVDRFDAHLAWLHRSGEREVRARRNAATRIRWMAEELVLDRLRPGRPDFDQAVRDVVDRRTDPIGAARRLVGPQQPQTALTPGPRASQTIRGANR</sequence>
<dbReference type="InterPro" id="IPR027417">
    <property type="entry name" value="P-loop_NTPase"/>
</dbReference>
<comment type="similarity">
    <text evidence="1">Belongs to the SIMIBI class G3E GTPase family. ArgK/MeaB subfamily.</text>
</comment>
<organism evidence="8 9">
    <name type="scientific">Pseudonocardia eucalypti</name>
    <dbReference type="NCBI Taxonomy" id="648755"/>
    <lineage>
        <taxon>Bacteria</taxon>
        <taxon>Bacillati</taxon>
        <taxon>Actinomycetota</taxon>
        <taxon>Actinomycetes</taxon>
        <taxon>Pseudonocardiales</taxon>
        <taxon>Pseudonocardiaceae</taxon>
        <taxon>Pseudonocardia</taxon>
    </lineage>
</organism>
<dbReference type="Gene3D" id="3.40.50.300">
    <property type="entry name" value="P-loop containing nucleotide triphosphate hydrolases"/>
    <property type="match status" value="1"/>
</dbReference>
<evidence type="ECO:0000256" key="1">
    <source>
        <dbReference type="ARBA" id="ARBA00009625"/>
    </source>
</evidence>
<dbReference type="NCBIfam" id="TIGR00750">
    <property type="entry name" value="lao"/>
    <property type="match status" value="1"/>
</dbReference>
<proteinExistence type="inferred from homology"/>
<keyword evidence="9" id="KW-1185">Reference proteome</keyword>
<dbReference type="InterPro" id="IPR052040">
    <property type="entry name" value="GTPase/Isobutyryl-CoA_mutase"/>
</dbReference>
<dbReference type="CDD" id="cd03114">
    <property type="entry name" value="MMAA-like"/>
    <property type="match status" value="1"/>
</dbReference>
<dbReference type="InterPro" id="IPR003593">
    <property type="entry name" value="AAA+_ATPase"/>
</dbReference>
<comment type="caution">
    <text evidence="8">The sequence shown here is derived from an EMBL/GenBank/DDBJ whole genome shotgun (WGS) entry which is preliminary data.</text>
</comment>
<evidence type="ECO:0000256" key="2">
    <source>
        <dbReference type="ARBA" id="ARBA00022741"/>
    </source>
</evidence>
<dbReference type="PANTHER" id="PTHR43087">
    <property type="entry name" value="LYSINE/ARGININE/ORNITHINE TRANSPORT SYSTEM KINASE"/>
    <property type="match status" value="1"/>
</dbReference>
<dbReference type="RefSeq" id="WP_185062391.1">
    <property type="nucleotide sequence ID" value="NZ_BAABJP010000030.1"/>
</dbReference>
<feature type="domain" description="AAA+ ATPase" evidence="7">
    <location>
        <begin position="46"/>
        <end position="197"/>
    </location>
</feature>
<dbReference type="EMBL" id="BAABJP010000030">
    <property type="protein sequence ID" value="GAA5164474.1"/>
    <property type="molecule type" value="Genomic_DNA"/>
</dbReference>
<keyword evidence="5" id="KW-0143">Chaperone</keyword>
<evidence type="ECO:0000256" key="4">
    <source>
        <dbReference type="ARBA" id="ARBA00023134"/>
    </source>
</evidence>
<dbReference type="PANTHER" id="PTHR43087:SF1">
    <property type="entry name" value="LAO_AO TRANSPORT SYSTEM ATPASE"/>
    <property type="match status" value="1"/>
</dbReference>
<reference evidence="9" key="1">
    <citation type="journal article" date="2019" name="Int. J. Syst. Evol. Microbiol.">
        <title>The Global Catalogue of Microorganisms (GCM) 10K type strain sequencing project: providing services to taxonomists for standard genome sequencing and annotation.</title>
        <authorList>
            <consortium name="The Broad Institute Genomics Platform"/>
            <consortium name="The Broad Institute Genome Sequencing Center for Infectious Disease"/>
            <person name="Wu L."/>
            <person name="Ma J."/>
        </authorList>
    </citation>
    <scope>NUCLEOTIDE SEQUENCE [LARGE SCALE GENOMIC DNA]</scope>
    <source>
        <strain evidence="9">JCM 18303</strain>
    </source>
</reference>
<gene>
    <name evidence="8" type="primary">meaB_2</name>
    <name evidence="8" type="ORF">GCM10023321_52960</name>
</gene>
<dbReference type="Proteomes" id="UP001428817">
    <property type="component" value="Unassembled WGS sequence"/>
</dbReference>
<evidence type="ECO:0000313" key="9">
    <source>
        <dbReference type="Proteomes" id="UP001428817"/>
    </source>
</evidence>
<evidence type="ECO:0000256" key="6">
    <source>
        <dbReference type="SAM" id="MobiDB-lite"/>
    </source>
</evidence>
<dbReference type="SMART" id="SM00382">
    <property type="entry name" value="AAA"/>
    <property type="match status" value="1"/>
</dbReference>
<feature type="compositionally biased region" description="Polar residues" evidence="6">
    <location>
        <begin position="312"/>
        <end position="333"/>
    </location>
</feature>
<dbReference type="SUPFAM" id="SSF52540">
    <property type="entry name" value="P-loop containing nucleoside triphosphate hydrolases"/>
    <property type="match status" value="1"/>
</dbReference>
<evidence type="ECO:0000313" key="8">
    <source>
        <dbReference type="EMBL" id="GAA5164474.1"/>
    </source>
</evidence>
<keyword evidence="3" id="KW-0378">Hydrolase</keyword>
<evidence type="ECO:0000256" key="3">
    <source>
        <dbReference type="ARBA" id="ARBA00022801"/>
    </source>
</evidence>
<name>A0ABP9QMN5_9PSEU</name>
<dbReference type="InterPro" id="IPR005129">
    <property type="entry name" value="GTPase_ArgK"/>
</dbReference>
<accession>A0ABP9QMN5</accession>
<keyword evidence="2" id="KW-0547">Nucleotide-binding</keyword>
<protein>
    <submittedName>
        <fullName evidence="8">Methylmalonyl Co-A mutase-associated GTPase MeaB</fullName>
    </submittedName>
</protein>
<feature type="region of interest" description="Disordered" evidence="6">
    <location>
        <begin position="302"/>
        <end position="333"/>
    </location>
</feature>
<keyword evidence="4" id="KW-0342">GTP-binding</keyword>
<evidence type="ECO:0000259" key="7">
    <source>
        <dbReference type="SMART" id="SM00382"/>
    </source>
</evidence>
<dbReference type="Pfam" id="PF03308">
    <property type="entry name" value="MeaB"/>
    <property type="match status" value="1"/>
</dbReference>